<reference evidence="4 5" key="1">
    <citation type="submission" date="2016-10" db="EMBL/GenBank/DDBJ databases">
        <authorList>
            <person name="de Groot N.N."/>
        </authorList>
    </citation>
    <scope>NUCLEOTIDE SEQUENCE [LARGE SCALE GENOMIC DNA]</scope>
    <source>
        <strain evidence="4 5">DSM 7343</strain>
    </source>
</reference>
<sequence length="177" mass="19673">MELKDVVIERHSVRRYTDKSVSVETIKQIVDLAKNSPSWANYQPIRYNCILNKEIKAKLSETSDYNRRYLARSSAVIVISAVLNLSGADSSGTVYYHTSKEWTMFDAGIASYGFCLAAQDVGVGSVILGDFDGTAVRELIDLPTDEDVIALIAIGYPENNPHGPERKPTSKLLRFLK</sequence>
<evidence type="ECO:0000256" key="1">
    <source>
        <dbReference type="ARBA" id="ARBA00007118"/>
    </source>
</evidence>
<dbReference type="OrthoDB" id="9798230at2"/>
<dbReference type="EMBL" id="FNQN01000007">
    <property type="protein sequence ID" value="SEA56174.1"/>
    <property type="molecule type" value="Genomic_DNA"/>
</dbReference>
<dbReference type="GO" id="GO:0016491">
    <property type="term" value="F:oxidoreductase activity"/>
    <property type="evidence" value="ECO:0007669"/>
    <property type="project" value="UniProtKB-KW"/>
</dbReference>
<gene>
    <name evidence="4" type="ORF">SAMN05660420_02465</name>
</gene>
<proteinExistence type="inferred from homology"/>
<dbReference type="RefSeq" id="WP_092348940.1">
    <property type="nucleotide sequence ID" value="NZ_FNQN01000007.1"/>
</dbReference>
<organism evidence="4 5">
    <name type="scientific">Desulfuromusa kysingii</name>
    <dbReference type="NCBI Taxonomy" id="37625"/>
    <lineage>
        <taxon>Bacteria</taxon>
        <taxon>Pseudomonadati</taxon>
        <taxon>Thermodesulfobacteriota</taxon>
        <taxon>Desulfuromonadia</taxon>
        <taxon>Desulfuromonadales</taxon>
        <taxon>Geopsychrobacteraceae</taxon>
        <taxon>Desulfuromusa</taxon>
    </lineage>
</organism>
<protein>
    <submittedName>
        <fullName evidence="4">Nitroreductase</fullName>
    </submittedName>
</protein>
<evidence type="ECO:0000313" key="4">
    <source>
        <dbReference type="EMBL" id="SEA56174.1"/>
    </source>
</evidence>
<dbReference type="Proteomes" id="UP000199409">
    <property type="component" value="Unassembled WGS sequence"/>
</dbReference>
<feature type="domain" description="Nitroreductase" evidence="3">
    <location>
        <begin position="9"/>
        <end position="156"/>
    </location>
</feature>
<dbReference type="Pfam" id="PF00881">
    <property type="entry name" value="Nitroreductase"/>
    <property type="match status" value="1"/>
</dbReference>
<dbReference type="InterPro" id="IPR000415">
    <property type="entry name" value="Nitroreductase-like"/>
</dbReference>
<dbReference type="Gene3D" id="3.40.109.10">
    <property type="entry name" value="NADH Oxidase"/>
    <property type="match status" value="1"/>
</dbReference>
<keyword evidence="2" id="KW-0560">Oxidoreductase</keyword>
<keyword evidence="5" id="KW-1185">Reference proteome</keyword>
<evidence type="ECO:0000259" key="3">
    <source>
        <dbReference type="Pfam" id="PF00881"/>
    </source>
</evidence>
<dbReference type="PANTHER" id="PTHR43673">
    <property type="entry name" value="NAD(P)H NITROREDUCTASE YDGI-RELATED"/>
    <property type="match status" value="1"/>
</dbReference>
<dbReference type="PANTHER" id="PTHR43673:SF10">
    <property type="entry name" value="NADH DEHYDROGENASE_NAD(P)H NITROREDUCTASE XCC3605-RELATED"/>
    <property type="match status" value="1"/>
</dbReference>
<evidence type="ECO:0000256" key="2">
    <source>
        <dbReference type="ARBA" id="ARBA00023002"/>
    </source>
</evidence>
<name>A0A1H4C715_9BACT</name>
<accession>A0A1H4C715</accession>
<dbReference type="AlphaFoldDB" id="A0A1H4C715"/>
<comment type="similarity">
    <text evidence="1">Belongs to the nitroreductase family.</text>
</comment>
<dbReference type="SUPFAM" id="SSF55469">
    <property type="entry name" value="FMN-dependent nitroreductase-like"/>
    <property type="match status" value="1"/>
</dbReference>
<dbReference type="InterPro" id="IPR029479">
    <property type="entry name" value="Nitroreductase"/>
</dbReference>
<dbReference type="STRING" id="37625.SAMN05660420_02465"/>
<evidence type="ECO:0000313" key="5">
    <source>
        <dbReference type="Proteomes" id="UP000199409"/>
    </source>
</evidence>